<dbReference type="Proteomes" id="UP000184480">
    <property type="component" value="Unassembled WGS sequence"/>
</dbReference>
<name>A0A1M5E5D2_9BACT</name>
<evidence type="ECO:0000313" key="1">
    <source>
        <dbReference type="EMBL" id="SHF74395.1"/>
    </source>
</evidence>
<dbReference type="OrthoDB" id="9961356at2"/>
<dbReference type="AlphaFoldDB" id="A0A1M5E5D2"/>
<reference evidence="2" key="1">
    <citation type="submission" date="2016-11" db="EMBL/GenBank/DDBJ databases">
        <authorList>
            <person name="Varghese N."/>
            <person name="Submissions S."/>
        </authorList>
    </citation>
    <scope>NUCLEOTIDE SEQUENCE [LARGE SCALE GENOMIC DNA]</scope>
    <source>
        <strain evidence="2">DSM 27370</strain>
    </source>
</reference>
<sequence>MYNKKSSSVYAIVASDSDIELVTSIISNCLSNNSMNRLTNKNAKDGYLKALEILNNKDIDFVKAGIYQLRSIQGQSIARHAVNYLRGECNERVLLSSLIKDNLLK</sequence>
<evidence type="ECO:0000313" key="2">
    <source>
        <dbReference type="Proteomes" id="UP000184480"/>
    </source>
</evidence>
<gene>
    <name evidence="1" type="ORF">SAMN05444362_109152</name>
</gene>
<keyword evidence="2" id="KW-1185">Reference proteome</keyword>
<proteinExistence type="predicted"/>
<accession>A0A1M5E5D2</accession>
<dbReference type="RefSeq" id="WP_062184904.1">
    <property type="nucleotide sequence ID" value="NZ_BBXL01000033.1"/>
</dbReference>
<organism evidence="1 2">
    <name type="scientific">Dysgonomonas macrotermitis</name>
    <dbReference type="NCBI Taxonomy" id="1346286"/>
    <lineage>
        <taxon>Bacteria</taxon>
        <taxon>Pseudomonadati</taxon>
        <taxon>Bacteroidota</taxon>
        <taxon>Bacteroidia</taxon>
        <taxon>Bacteroidales</taxon>
        <taxon>Dysgonomonadaceae</taxon>
        <taxon>Dysgonomonas</taxon>
    </lineage>
</organism>
<dbReference type="EMBL" id="FQUC01000009">
    <property type="protein sequence ID" value="SHF74395.1"/>
    <property type="molecule type" value="Genomic_DNA"/>
</dbReference>
<protein>
    <submittedName>
        <fullName evidence="1">Uncharacterized protein</fullName>
    </submittedName>
</protein>